<dbReference type="PANTHER" id="PTHR31727:SF5">
    <property type="entry name" value="ACYL-[ACYL-CARRIER-PROTEIN] HYDROLASE"/>
    <property type="match status" value="1"/>
</dbReference>
<organism evidence="2 3">
    <name type="scientific">Sphagnum troendelagicum</name>
    <dbReference type="NCBI Taxonomy" id="128251"/>
    <lineage>
        <taxon>Eukaryota</taxon>
        <taxon>Viridiplantae</taxon>
        <taxon>Streptophyta</taxon>
        <taxon>Embryophyta</taxon>
        <taxon>Bryophyta</taxon>
        <taxon>Sphagnophytina</taxon>
        <taxon>Sphagnopsida</taxon>
        <taxon>Sphagnales</taxon>
        <taxon>Sphagnaceae</taxon>
        <taxon>Sphagnum</taxon>
    </lineage>
</organism>
<gene>
    <name evidence="2" type="ORF">CSSPTR1EN2_LOCUS3839</name>
</gene>
<accession>A0ABP0TIU1</accession>
<dbReference type="Proteomes" id="UP001497512">
    <property type="component" value="Chromosome 11"/>
</dbReference>
<protein>
    <recommendedName>
        <fullName evidence="1">Acyl-ACP thioesterase-like C-terminal domain-containing protein</fullName>
    </recommendedName>
</protein>
<sequence>MNQHVNDVKYVGWVMESVPVANFENYELSSMTLKYRRQCSQSDALQSMCSPTSCTAKLEKEAEVEVNGAGYSYTAGSQTSIPYVAMCVPPHLQFTHLLRLQVDGAEILQGKTQWRLKKSKHLH</sequence>
<dbReference type="EMBL" id="OZ019903">
    <property type="protein sequence ID" value="CAK9197167.1"/>
    <property type="molecule type" value="Genomic_DNA"/>
</dbReference>
<evidence type="ECO:0000313" key="3">
    <source>
        <dbReference type="Proteomes" id="UP001497512"/>
    </source>
</evidence>
<evidence type="ECO:0000259" key="1">
    <source>
        <dbReference type="Pfam" id="PF20791"/>
    </source>
</evidence>
<dbReference type="InterPro" id="IPR045023">
    <property type="entry name" value="FATA/B"/>
</dbReference>
<dbReference type="Gene3D" id="3.10.129.10">
    <property type="entry name" value="Hotdog Thioesterase"/>
    <property type="match status" value="1"/>
</dbReference>
<dbReference type="InterPro" id="IPR049427">
    <property type="entry name" value="Acyl-ACP_TE_C"/>
</dbReference>
<evidence type="ECO:0000313" key="2">
    <source>
        <dbReference type="EMBL" id="CAK9197167.1"/>
    </source>
</evidence>
<dbReference type="SUPFAM" id="SSF54637">
    <property type="entry name" value="Thioesterase/thiol ester dehydrase-isomerase"/>
    <property type="match status" value="1"/>
</dbReference>
<proteinExistence type="predicted"/>
<reference evidence="2" key="1">
    <citation type="submission" date="2024-02" db="EMBL/GenBank/DDBJ databases">
        <authorList>
            <consortium name="ELIXIR-Norway"/>
            <consortium name="Elixir Norway"/>
        </authorList>
    </citation>
    <scope>NUCLEOTIDE SEQUENCE</scope>
</reference>
<dbReference type="Pfam" id="PF20791">
    <property type="entry name" value="Acyl-ACP_TE_C"/>
    <property type="match status" value="1"/>
</dbReference>
<keyword evidence="3" id="KW-1185">Reference proteome</keyword>
<name>A0ABP0TIU1_9BRYO</name>
<dbReference type="InterPro" id="IPR029069">
    <property type="entry name" value="HotDog_dom_sf"/>
</dbReference>
<dbReference type="PANTHER" id="PTHR31727">
    <property type="entry name" value="OLEOYL-ACYL CARRIER PROTEIN THIOESTERASE 1, CHLOROPLASTIC"/>
    <property type="match status" value="1"/>
</dbReference>
<feature type="domain" description="Acyl-ACP thioesterase-like C-terminal" evidence="1">
    <location>
        <begin position="1"/>
        <end position="114"/>
    </location>
</feature>